<name>A0A1J5RSJ6_9ZZZZ</name>
<reference evidence="1" key="1">
    <citation type="submission" date="2016-10" db="EMBL/GenBank/DDBJ databases">
        <title>Sequence of Gallionella enrichment culture.</title>
        <authorList>
            <person name="Poehlein A."/>
            <person name="Muehling M."/>
            <person name="Daniel R."/>
        </authorList>
    </citation>
    <scope>NUCLEOTIDE SEQUENCE</scope>
</reference>
<protein>
    <submittedName>
        <fullName evidence="1">Uncharacterized protein</fullName>
    </submittedName>
</protein>
<proteinExistence type="predicted"/>
<sequence length="30" mass="3431">MNTVVFFSEKKFLGGRVATIAAWPRMESTR</sequence>
<comment type="caution">
    <text evidence="1">The sequence shown here is derived from an EMBL/GenBank/DDBJ whole genome shotgun (WGS) entry which is preliminary data.</text>
</comment>
<dbReference type="EMBL" id="MLJW01000174">
    <property type="protein sequence ID" value="OIQ95052.1"/>
    <property type="molecule type" value="Genomic_DNA"/>
</dbReference>
<gene>
    <name evidence="1" type="ORF">GALL_229760</name>
</gene>
<organism evidence="1">
    <name type="scientific">mine drainage metagenome</name>
    <dbReference type="NCBI Taxonomy" id="410659"/>
    <lineage>
        <taxon>unclassified sequences</taxon>
        <taxon>metagenomes</taxon>
        <taxon>ecological metagenomes</taxon>
    </lineage>
</organism>
<accession>A0A1J5RSJ6</accession>
<dbReference type="AlphaFoldDB" id="A0A1J5RSJ6"/>
<evidence type="ECO:0000313" key="1">
    <source>
        <dbReference type="EMBL" id="OIQ95052.1"/>
    </source>
</evidence>